<keyword evidence="2" id="KW-1185">Reference proteome</keyword>
<dbReference type="AlphaFoldDB" id="A0A9K3P5H0"/>
<dbReference type="Proteomes" id="UP000215914">
    <property type="component" value="Unassembled WGS sequence"/>
</dbReference>
<organism evidence="1 2">
    <name type="scientific">Helianthus annuus</name>
    <name type="common">Common sunflower</name>
    <dbReference type="NCBI Taxonomy" id="4232"/>
    <lineage>
        <taxon>Eukaryota</taxon>
        <taxon>Viridiplantae</taxon>
        <taxon>Streptophyta</taxon>
        <taxon>Embryophyta</taxon>
        <taxon>Tracheophyta</taxon>
        <taxon>Spermatophyta</taxon>
        <taxon>Magnoliopsida</taxon>
        <taxon>eudicotyledons</taxon>
        <taxon>Gunneridae</taxon>
        <taxon>Pentapetalae</taxon>
        <taxon>asterids</taxon>
        <taxon>campanulids</taxon>
        <taxon>Asterales</taxon>
        <taxon>Asteraceae</taxon>
        <taxon>Asteroideae</taxon>
        <taxon>Heliantheae alliance</taxon>
        <taxon>Heliantheae</taxon>
        <taxon>Helianthus</taxon>
    </lineage>
</organism>
<reference evidence="1" key="1">
    <citation type="journal article" date="2017" name="Nature">
        <title>The sunflower genome provides insights into oil metabolism, flowering and Asterid evolution.</title>
        <authorList>
            <person name="Badouin H."/>
            <person name="Gouzy J."/>
            <person name="Grassa C.J."/>
            <person name="Murat F."/>
            <person name="Staton S.E."/>
            <person name="Cottret L."/>
            <person name="Lelandais-Briere C."/>
            <person name="Owens G.L."/>
            <person name="Carrere S."/>
            <person name="Mayjonade B."/>
            <person name="Legrand L."/>
            <person name="Gill N."/>
            <person name="Kane N.C."/>
            <person name="Bowers J.E."/>
            <person name="Hubner S."/>
            <person name="Bellec A."/>
            <person name="Berard A."/>
            <person name="Berges H."/>
            <person name="Blanchet N."/>
            <person name="Boniface M.C."/>
            <person name="Brunel D."/>
            <person name="Catrice O."/>
            <person name="Chaidir N."/>
            <person name="Claudel C."/>
            <person name="Donnadieu C."/>
            <person name="Faraut T."/>
            <person name="Fievet G."/>
            <person name="Helmstetter N."/>
            <person name="King M."/>
            <person name="Knapp S.J."/>
            <person name="Lai Z."/>
            <person name="Le Paslier M.C."/>
            <person name="Lippi Y."/>
            <person name="Lorenzon L."/>
            <person name="Mandel J.R."/>
            <person name="Marage G."/>
            <person name="Marchand G."/>
            <person name="Marquand E."/>
            <person name="Bret-Mestries E."/>
            <person name="Morien E."/>
            <person name="Nambeesan S."/>
            <person name="Nguyen T."/>
            <person name="Pegot-Espagnet P."/>
            <person name="Pouilly N."/>
            <person name="Raftis F."/>
            <person name="Sallet E."/>
            <person name="Schiex T."/>
            <person name="Thomas J."/>
            <person name="Vandecasteele C."/>
            <person name="Vares D."/>
            <person name="Vear F."/>
            <person name="Vautrin S."/>
            <person name="Crespi M."/>
            <person name="Mangin B."/>
            <person name="Burke J.M."/>
            <person name="Salse J."/>
            <person name="Munos S."/>
            <person name="Vincourt P."/>
            <person name="Rieseberg L.H."/>
            <person name="Langlade N.B."/>
        </authorList>
    </citation>
    <scope>NUCLEOTIDE SEQUENCE</scope>
    <source>
        <tissue evidence="1">Leaves</tissue>
    </source>
</reference>
<evidence type="ECO:0000313" key="2">
    <source>
        <dbReference type="Proteomes" id="UP000215914"/>
    </source>
</evidence>
<evidence type="ECO:0000313" key="1">
    <source>
        <dbReference type="EMBL" id="KAF5824240.1"/>
    </source>
</evidence>
<accession>A0A9K3P5H0</accession>
<name>A0A9K3P5H0_HELAN</name>
<comment type="caution">
    <text evidence="1">The sequence shown here is derived from an EMBL/GenBank/DDBJ whole genome shotgun (WGS) entry which is preliminary data.</text>
</comment>
<protein>
    <submittedName>
        <fullName evidence="1">Uncharacterized protein</fullName>
    </submittedName>
</protein>
<sequence length="55" mass="6288">MILVHIDYIAGSINTFGYEWVDSGYVATQKGKIKYTLNYKFCPLYTSYGMGPLKQ</sequence>
<reference evidence="1" key="2">
    <citation type="submission" date="2020-06" db="EMBL/GenBank/DDBJ databases">
        <title>Helianthus annuus Genome sequencing and assembly Release 2.</title>
        <authorList>
            <person name="Gouzy J."/>
            <person name="Langlade N."/>
            <person name="Munos S."/>
        </authorList>
    </citation>
    <scope>NUCLEOTIDE SEQUENCE</scope>
    <source>
        <tissue evidence="1">Leaves</tissue>
    </source>
</reference>
<gene>
    <name evidence="1" type="ORF">HanXRQr2_Chr00c036g0833211</name>
</gene>
<dbReference type="EMBL" id="MNCJ02000036">
    <property type="protein sequence ID" value="KAF5824240.1"/>
    <property type="molecule type" value="Genomic_DNA"/>
</dbReference>
<proteinExistence type="predicted"/>